<protein>
    <submittedName>
        <fullName evidence="1">Uncharacterized protein</fullName>
    </submittedName>
</protein>
<dbReference type="AlphaFoldDB" id="L1KMI8"/>
<name>L1KMI8_9ACTN</name>
<evidence type="ECO:0000313" key="1">
    <source>
        <dbReference type="EMBL" id="EKX61700.1"/>
    </source>
</evidence>
<proteinExistence type="predicted"/>
<dbReference type="EMBL" id="AEJC01000572">
    <property type="protein sequence ID" value="EKX61700.1"/>
    <property type="molecule type" value="Genomic_DNA"/>
</dbReference>
<comment type="caution">
    <text evidence="1">The sequence shown here is derived from an EMBL/GenBank/DDBJ whole genome shotgun (WGS) entry which is preliminary data.</text>
</comment>
<organism evidence="1 2">
    <name type="scientific">Streptomyces ipomoeae 91-03</name>
    <dbReference type="NCBI Taxonomy" id="698759"/>
    <lineage>
        <taxon>Bacteria</taxon>
        <taxon>Bacillati</taxon>
        <taxon>Actinomycetota</taxon>
        <taxon>Actinomycetes</taxon>
        <taxon>Kitasatosporales</taxon>
        <taxon>Streptomycetaceae</taxon>
        <taxon>Streptomyces</taxon>
    </lineage>
</organism>
<reference evidence="1 2" key="1">
    <citation type="submission" date="2012-11" db="EMBL/GenBank/DDBJ databases">
        <authorList>
            <person name="Huguet-Tapia J.C."/>
            <person name="Durkin A.S."/>
            <person name="Pettis G.S."/>
            <person name="Badger J.H."/>
        </authorList>
    </citation>
    <scope>NUCLEOTIDE SEQUENCE [LARGE SCALE GENOMIC DNA]</scope>
    <source>
        <strain evidence="1 2">91-03</strain>
    </source>
</reference>
<gene>
    <name evidence="1" type="ORF">STRIP9103_00528</name>
</gene>
<keyword evidence="2" id="KW-1185">Reference proteome</keyword>
<dbReference type="PATRIC" id="fig|698759.3.peg.7599"/>
<dbReference type="Proteomes" id="UP000010411">
    <property type="component" value="Unassembled WGS sequence"/>
</dbReference>
<sequence length="39" mass="4409">MSPRVGCPLFDADRRDRYSQKGAFMYSALLLQLDPGPHV</sequence>
<accession>L1KMI8</accession>
<evidence type="ECO:0000313" key="2">
    <source>
        <dbReference type="Proteomes" id="UP000010411"/>
    </source>
</evidence>